<reference evidence="1" key="1">
    <citation type="submission" date="2022-03" db="EMBL/GenBank/DDBJ databases">
        <title>Genomic analyses of argali, domestic sheep and their hybrids provide insights into chromosomal evolution, heterosis and genetic basis of agronomic traits.</title>
        <authorList>
            <person name="Li M."/>
        </authorList>
    </citation>
    <scope>NUCLEOTIDE SEQUENCE</scope>
    <source>
        <strain evidence="1">F1 hybrid</strain>
    </source>
</reference>
<name>A0ACB9V9Y6_9CETA</name>
<evidence type="ECO:0000313" key="1">
    <source>
        <dbReference type="EMBL" id="KAI4586344.1"/>
    </source>
</evidence>
<protein>
    <submittedName>
        <fullName evidence="1">Uncharacterized protein</fullName>
    </submittedName>
</protein>
<dbReference type="EMBL" id="CM043028">
    <property type="protein sequence ID" value="KAI4586344.1"/>
    <property type="molecule type" value="Genomic_DNA"/>
</dbReference>
<keyword evidence="2" id="KW-1185">Reference proteome</keyword>
<proteinExistence type="predicted"/>
<sequence>MELLPSIPQSLDVYGNWTGQVWPSRGAGREETVPVFSTVCGRDVSSPLRPEDLSSPPGREPPSALGCDLPWVGPRRPPANSQDSFVSSNNVKSGASSDQDARPDILPVCPQPLSQSSESGVEFNPPPRVGDSSRKKKEKNSRSSLVEHT</sequence>
<gene>
    <name evidence="1" type="ORF">MJG53_004131</name>
</gene>
<accession>A0ACB9V9Y6</accession>
<dbReference type="Proteomes" id="UP001057279">
    <property type="component" value="Linkage Group LG03"/>
</dbReference>
<evidence type="ECO:0000313" key="2">
    <source>
        <dbReference type="Proteomes" id="UP001057279"/>
    </source>
</evidence>
<organism evidence="1 2">
    <name type="scientific">Ovis ammon polii x Ovis aries</name>
    <dbReference type="NCBI Taxonomy" id="2918886"/>
    <lineage>
        <taxon>Eukaryota</taxon>
        <taxon>Metazoa</taxon>
        <taxon>Chordata</taxon>
        <taxon>Craniata</taxon>
        <taxon>Vertebrata</taxon>
        <taxon>Euteleostomi</taxon>
        <taxon>Mammalia</taxon>
        <taxon>Eutheria</taxon>
        <taxon>Laurasiatheria</taxon>
        <taxon>Artiodactyla</taxon>
        <taxon>Ruminantia</taxon>
        <taxon>Pecora</taxon>
        <taxon>Bovidae</taxon>
        <taxon>Caprinae</taxon>
        <taxon>Ovis</taxon>
    </lineage>
</organism>
<comment type="caution">
    <text evidence="1">The sequence shown here is derived from an EMBL/GenBank/DDBJ whole genome shotgun (WGS) entry which is preliminary data.</text>
</comment>